<sequence length="455" mass="51747">MDRISNLPDEIIHHIGSFLSAKEAAFATLLSKRWRNLFTIVPKLRFNNGSAKSFKDFVDDVVLPLPVNSRVRKFSLKCKYVPDIEDLINRCLLHVVNRGVMCLQLQIEVDREEHYSLPTHVFTCKTVSTMKLGSGFVIEALPADVSLPALKSLFLDSVRFLGGVDGRYCAFKTLLSASPVLRELVMNGNEWGKWCRTVSSTTLQRLTIRREDFDPYEEGIIDDDPYEFDNVSFETPALTYLDYSDYVPKEYPTVNLDSLVEANLNLCADVEGVWQKEHANTFNPMNLIIGFKNVEIFNLTIEAVEMFGVFNETIPMFEKVSQLSLSLSNFCWFSVPNLMKKFPNLKTLIIEDSLHYEYHSTDEVICQCVSGYSFLLSCPVEVLKINCYDGSVEELEQMKHFLGKLSCLELVEVRAKAASRDAKLKIMADLLMLPRASTKCKVKVKLFTNTTLLRG</sequence>
<dbReference type="Pfam" id="PF00646">
    <property type="entry name" value="F-box"/>
    <property type="match status" value="1"/>
</dbReference>
<dbReference type="OrthoDB" id="612216at2759"/>
<dbReference type="SUPFAM" id="SSF81383">
    <property type="entry name" value="F-box domain"/>
    <property type="match status" value="1"/>
</dbReference>
<dbReference type="Proteomes" id="UP000886595">
    <property type="component" value="Unassembled WGS sequence"/>
</dbReference>
<comment type="caution">
    <text evidence="2">The sequence shown here is derived from an EMBL/GenBank/DDBJ whole genome shotgun (WGS) entry which is preliminary data.</text>
</comment>
<evidence type="ECO:0000259" key="1">
    <source>
        <dbReference type="PROSITE" id="PS50181"/>
    </source>
</evidence>
<proteinExistence type="predicted"/>
<dbReference type="SMART" id="SM00579">
    <property type="entry name" value="FBD"/>
    <property type="match status" value="1"/>
</dbReference>
<dbReference type="CDD" id="cd22160">
    <property type="entry name" value="F-box_AtFBL13-like"/>
    <property type="match status" value="1"/>
</dbReference>
<dbReference type="InterPro" id="IPR036047">
    <property type="entry name" value="F-box-like_dom_sf"/>
</dbReference>
<dbReference type="AlphaFoldDB" id="A0A8X7W8D2"/>
<dbReference type="PANTHER" id="PTHR31293:SF12">
    <property type="entry name" value="RNI-LIKE SUPERFAMILY PROTEIN"/>
    <property type="match status" value="1"/>
</dbReference>
<protein>
    <recommendedName>
        <fullName evidence="1">F-box domain-containing protein</fullName>
    </recommendedName>
</protein>
<dbReference type="PANTHER" id="PTHR31293">
    <property type="entry name" value="RNI-LIKE SUPERFAMILY PROTEIN"/>
    <property type="match status" value="1"/>
</dbReference>
<evidence type="ECO:0000313" key="3">
    <source>
        <dbReference type="Proteomes" id="UP000886595"/>
    </source>
</evidence>
<dbReference type="InterPro" id="IPR053781">
    <property type="entry name" value="F-box_AtFBL13-like"/>
</dbReference>
<dbReference type="Pfam" id="PF24758">
    <property type="entry name" value="LRR_At5g56370"/>
    <property type="match status" value="1"/>
</dbReference>
<evidence type="ECO:0000313" key="2">
    <source>
        <dbReference type="EMBL" id="KAG2325216.1"/>
    </source>
</evidence>
<dbReference type="InterPro" id="IPR006566">
    <property type="entry name" value="FBD"/>
</dbReference>
<dbReference type="EMBL" id="JAAMPC010000002">
    <property type="protein sequence ID" value="KAG2325216.1"/>
    <property type="molecule type" value="Genomic_DNA"/>
</dbReference>
<name>A0A8X7W8D2_BRACI</name>
<organism evidence="2 3">
    <name type="scientific">Brassica carinata</name>
    <name type="common">Ethiopian mustard</name>
    <name type="synonym">Abyssinian cabbage</name>
    <dbReference type="NCBI Taxonomy" id="52824"/>
    <lineage>
        <taxon>Eukaryota</taxon>
        <taxon>Viridiplantae</taxon>
        <taxon>Streptophyta</taxon>
        <taxon>Embryophyta</taxon>
        <taxon>Tracheophyta</taxon>
        <taxon>Spermatophyta</taxon>
        <taxon>Magnoliopsida</taxon>
        <taxon>eudicotyledons</taxon>
        <taxon>Gunneridae</taxon>
        <taxon>Pentapetalae</taxon>
        <taxon>rosids</taxon>
        <taxon>malvids</taxon>
        <taxon>Brassicales</taxon>
        <taxon>Brassicaceae</taxon>
        <taxon>Brassiceae</taxon>
        <taxon>Brassica</taxon>
    </lineage>
</organism>
<dbReference type="SUPFAM" id="SSF52047">
    <property type="entry name" value="RNI-like"/>
    <property type="match status" value="1"/>
</dbReference>
<dbReference type="PROSITE" id="PS50181">
    <property type="entry name" value="FBOX"/>
    <property type="match status" value="1"/>
</dbReference>
<keyword evidence="3" id="KW-1185">Reference proteome</keyword>
<dbReference type="InterPro" id="IPR055294">
    <property type="entry name" value="FBL60-like"/>
</dbReference>
<gene>
    <name evidence="2" type="ORF">Bca52824_007944</name>
</gene>
<dbReference type="InterPro" id="IPR001810">
    <property type="entry name" value="F-box_dom"/>
</dbReference>
<dbReference type="Gene3D" id="3.80.10.10">
    <property type="entry name" value="Ribonuclease Inhibitor"/>
    <property type="match status" value="1"/>
</dbReference>
<reference evidence="2 3" key="1">
    <citation type="submission" date="2020-02" db="EMBL/GenBank/DDBJ databases">
        <authorList>
            <person name="Ma Q."/>
            <person name="Huang Y."/>
            <person name="Song X."/>
            <person name="Pei D."/>
        </authorList>
    </citation>
    <scope>NUCLEOTIDE SEQUENCE [LARGE SCALE GENOMIC DNA]</scope>
    <source>
        <strain evidence="2">Sxm20200214</strain>
        <tissue evidence="2">Leaf</tissue>
    </source>
</reference>
<dbReference type="Gene3D" id="1.20.1280.50">
    <property type="match status" value="1"/>
</dbReference>
<feature type="domain" description="F-box" evidence="1">
    <location>
        <begin position="1"/>
        <end position="57"/>
    </location>
</feature>
<accession>A0A8X7W8D2</accession>
<dbReference type="InterPro" id="IPR032675">
    <property type="entry name" value="LRR_dom_sf"/>
</dbReference>
<dbReference type="InterPro" id="IPR055411">
    <property type="entry name" value="LRR_FXL15/At3g58940/PEG3-like"/>
</dbReference>